<feature type="compositionally biased region" description="Basic and acidic residues" evidence="1">
    <location>
        <begin position="77"/>
        <end position="89"/>
    </location>
</feature>
<name>A0A2B7ZNT0_9EURO</name>
<dbReference type="EMBL" id="PDND01000024">
    <property type="protein sequence ID" value="PGH35295.1"/>
    <property type="molecule type" value="Genomic_DNA"/>
</dbReference>
<accession>A0A2B7ZNT0</accession>
<dbReference type="VEuPathDB" id="FungiDB:EMCG_03377"/>
<protein>
    <submittedName>
        <fullName evidence="2">Uncharacterized protein</fullName>
    </submittedName>
</protein>
<feature type="compositionally biased region" description="Polar residues" evidence="1">
    <location>
        <begin position="57"/>
        <end position="75"/>
    </location>
</feature>
<keyword evidence="3" id="KW-1185">Reference proteome</keyword>
<evidence type="ECO:0000313" key="3">
    <source>
        <dbReference type="Proteomes" id="UP000226031"/>
    </source>
</evidence>
<organism evidence="2 3">
    <name type="scientific">[Emmonsia] crescens</name>
    <dbReference type="NCBI Taxonomy" id="73230"/>
    <lineage>
        <taxon>Eukaryota</taxon>
        <taxon>Fungi</taxon>
        <taxon>Dikarya</taxon>
        <taxon>Ascomycota</taxon>
        <taxon>Pezizomycotina</taxon>
        <taxon>Eurotiomycetes</taxon>
        <taxon>Eurotiomycetidae</taxon>
        <taxon>Onygenales</taxon>
        <taxon>Ajellomycetaceae</taxon>
        <taxon>Emergomyces</taxon>
    </lineage>
</organism>
<evidence type="ECO:0000256" key="1">
    <source>
        <dbReference type="SAM" id="MobiDB-lite"/>
    </source>
</evidence>
<sequence>MAPREARHYKGGGRNPSTLQTQDDGVLLYLVFYFYSLGLLTPNKFTVIAAEAHGSVNRTSSKQSHPHIQQISPDFQVNDRKQKRGRETGDPLVQPAKHLEKQQHDCMISGENTVSKIKKTRSTNAPRVAQAVTPEVYKTGDLPAFNPTTLKSTFFY</sequence>
<gene>
    <name evidence="2" type="ORF">GX50_01875</name>
</gene>
<dbReference type="Proteomes" id="UP000226031">
    <property type="component" value="Unassembled WGS sequence"/>
</dbReference>
<dbReference type="AlphaFoldDB" id="A0A2B7ZNT0"/>
<comment type="caution">
    <text evidence="2">The sequence shown here is derived from an EMBL/GenBank/DDBJ whole genome shotgun (WGS) entry which is preliminary data.</text>
</comment>
<reference evidence="2 3" key="1">
    <citation type="submission" date="2017-10" db="EMBL/GenBank/DDBJ databases">
        <title>Comparative genomics in systemic dimorphic fungi from Ajellomycetaceae.</title>
        <authorList>
            <person name="Munoz J.F."/>
            <person name="Mcewen J.G."/>
            <person name="Clay O.K."/>
            <person name="Cuomo C.A."/>
        </authorList>
    </citation>
    <scope>NUCLEOTIDE SEQUENCE [LARGE SCALE GENOMIC DNA]</scope>
    <source>
        <strain evidence="2 3">UAMH4076</strain>
    </source>
</reference>
<proteinExistence type="predicted"/>
<evidence type="ECO:0000313" key="2">
    <source>
        <dbReference type="EMBL" id="PGH35295.1"/>
    </source>
</evidence>
<feature type="region of interest" description="Disordered" evidence="1">
    <location>
        <begin position="57"/>
        <end position="90"/>
    </location>
</feature>